<organism evidence="1 2">
    <name type="scientific">Rhynocoris fuscipes</name>
    <dbReference type="NCBI Taxonomy" id="488301"/>
    <lineage>
        <taxon>Eukaryota</taxon>
        <taxon>Metazoa</taxon>
        <taxon>Ecdysozoa</taxon>
        <taxon>Arthropoda</taxon>
        <taxon>Hexapoda</taxon>
        <taxon>Insecta</taxon>
        <taxon>Pterygota</taxon>
        <taxon>Neoptera</taxon>
        <taxon>Paraneoptera</taxon>
        <taxon>Hemiptera</taxon>
        <taxon>Heteroptera</taxon>
        <taxon>Panheteroptera</taxon>
        <taxon>Cimicomorpha</taxon>
        <taxon>Reduviidae</taxon>
        <taxon>Harpactorinae</taxon>
        <taxon>Harpactorini</taxon>
        <taxon>Rhynocoris</taxon>
    </lineage>
</organism>
<sequence length="93" mass="10830">MSVTNIGLKNYYRYSDATFNIRYNLATDYIQISSQSNHHCCQQNMSKLQILFPPYLKNSFCQFKNLLHSFLTLLNVDVITYWASSAKQGCNFT</sequence>
<comment type="caution">
    <text evidence="1">The sequence shown here is derived from an EMBL/GenBank/DDBJ whole genome shotgun (WGS) entry which is preliminary data.</text>
</comment>
<dbReference type="Proteomes" id="UP001461498">
    <property type="component" value="Unassembled WGS sequence"/>
</dbReference>
<keyword evidence="2" id="KW-1185">Reference proteome</keyword>
<protein>
    <submittedName>
        <fullName evidence="1">Uncharacterized protein</fullName>
    </submittedName>
</protein>
<gene>
    <name evidence="1" type="ORF">O3M35_008278</name>
</gene>
<evidence type="ECO:0000313" key="2">
    <source>
        <dbReference type="Proteomes" id="UP001461498"/>
    </source>
</evidence>
<dbReference type="EMBL" id="JAPXFL010000005">
    <property type="protein sequence ID" value="KAK9506322.1"/>
    <property type="molecule type" value="Genomic_DNA"/>
</dbReference>
<accession>A0AAW1DBH2</accession>
<name>A0AAW1DBH2_9HEMI</name>
<reference evidence="1 2" key="1">
    <citation type="submission" date="2022-12" db="EMBL/GenBank/DDBJ databases">
        <title>Chromosome-level genome assembly of true bugs.</title>
        <authorList>
            <person name="Ma L."/>
            <person name="Li H."/>
        </authorList>
    </citation>
    <scope>NUCLEOTIDE SEQUENCE [LARGE SCALE GENOMIC DNA]</scope>
    <source>
        <strain evidence="1">Lab_2022b</strain>
    </source>
</reference>
<evidence type="ECO:0000313" key="1">
    <source>
        <dbReference type="EMBL" id="KAK9506322.1"/>
    </source>
</evidence>
<proteinExistence type="predicted"/>
<dbReference type="AlphaFoldDB" id="A0AAW1DBH2"/>